<comment type="caution">
    <text evidence="1">The sequence shown here is derived from an EMBL/GenBank/DDBJ whole genome shotgun (WGS) entry which is preliminary data.</text>
</comment>
<accession>A0ABD3QZ07</accession>
<evidence type="ECO:0000313" key="2">
    <source>
        <dbReference type="Proteomes" id="UP001516023"/>
    </source>
</evidence>
<dbReference type="AlphaFoldDB" id="A0ABD3QZ07"/>
<evidence type="ECO:0008006" key="3">
    <source>
        <dbReference type="Google" id="ProtNLM"/>
    </source>
</evidence>
<organism evidence="1 2">
    <name type="scientific">Cyclotella cryptica</name>
    <dbReference type="NCBI Taxonomy" id="29204"/>
    <lineage>
        <taxon>Eukaryota</taxon>
        <taxon>Sar</taxon>
        <taxon>Stramenopiles</taxon>
        <taxon>Ochrophyta</taxon>
        <taxon>Bacillariophyta</taxon>
        <taxon>Coscinodiscophyceae</taxon>
        <taxon>Thalassiosirophycidae</taxon>
        <taxon>Stephanodiscales</taxon>
        <taxon>Stephanodiscaceae</taxon>
        <taxon>Cyclotella</taxon>
    </lineage>
</organism>
<evidence type="ECO:0000313" key="1">
    <source>
        <dbReference type="EMBL" id="KAL3805630.1"/>
    </source>
</evidence>
<protein>
    <recommendedName>
        <fullName evidence="3">Phospholipid scramblase</fullName>
    </recommendedName>
</protein>
<proteinExistence type="predicted"/>
<sequence length="292" mass="32812">MKTREAKRSPDEMTTTMALPTISIKMVSANIPTGSKPYIVEDRPMISRSSGDREICPDEPFALLRFLSNTILQRNNHHDDKITRNVQCNTTVKITHTIQPGKEETGCMTCFYSPPEYPILSKCPCFDYPEYAVNEIRASQYIYIRENSVEYNQPTLQPSKSTTTLTTILCCGHSPTDLAVRDSVSVIYYDDMLMDNIRNDTRTCHALHTFCCGGKGEAVRLESTFCGDACYRGRGVGDGGCCCFCCVPVCCPEWICPCGVRKTIYVEDAETAVRIITNARDDARVRLQVMER</sequence>
<dbReference type="Proteomes" id="UP001516023">
    <property type="component" value="Unassembled WGS sequence"/>
</dbReference>
<dbReference type="EMBL" id="JABMIG020000002">
    <property type="protein sequence ID" value="KAL3805630.1"/>
    <property type="molecule type" value="Genomic_DNA"/>
</dbReference>
<gene>
    <name evidence="1" type="ORF">HJC23_005874</name>
</gene>
<name>A0ABD3QZ07_9STRA</name>
<keyword evidence="2" id="KW-1185">Reference proteome</keyword>
<reference evidence="1 2" key="1">
    <citation type="journal article" date="2020" name="G3 (Bethesda)">
        <title>Improved Reference Genome for Cyclotella cryptica CCMP332, a Model for Cell Wall Morphogenesis, Salinity Adaptation, and Lipid Production in Diatoms (Bacillariophyta).</title>
        <authorList>
            <person name="Roberts W.R."/>
            <person name="Downey K.M."/>
            <person name="Ruck E.C."/>
            <person name="Traller J.C."/>
            <person name="Alverson A.J."/>
        </authorList>
    </citation>
    <scope>NUCLEOTIDE SEQUENCE [LARGE SCALE GENOMIC DNA]</scope>
    <source>
        <strain evidence="1 2">CCMP332</strain>
    </source>
</reference>